<reference evidence="1" key="1">
    <citation type="submission" date="2022-10" db="EMBL/GenBank/DDBJ databases">
        <title>Culturing micro-colonial fungi from biological soil crusts in the Mojave desert and describing Neophaeococcomyces mojavensis, and introducing the new genera and species Taxawa tesnikishii.</title>
        <authorList>
            <person name="Kurbessoian T."/>
            <person name="Stajich J.E."/>
        </authorList>
    </citation>
    <scope>NUCLEOTIDE SEQUENCE</scope>
    <source>
        <strain evidence="1">JES_115</strain>
    </source>
</reference>
<sequence>MPSICSFESFNCRFSPELGELPLPPRSRHEPSSAAIEASKVVDLDSNSESESNEETATPDLVDDRGILPSRRCDVCFDSEQDERYRAALRVLLQDDCGKRVRLSIIVRGKIWPTDERIPDRELWHIQTSGHIKREAKFFRAPYVFQGDGRPYAEFERMFEEFKTNPPNPRRRHRGRNTSTRVPKTENRVVTVRSFAAINRPRAITMPPTPPQSSPSQDLVSSPASPRRRKRRAEDDEDSDLEIMHERKSSRVETDFQRAQFSERMKERRQLARLTEMVSEMQAALAPFLNAKSSQRGREVDTWKTGSAAVVEGAQSGHARAPDLQSPVAGPSRNACPSPGPFHSQQQAGNSTEKTPRPELDSADSPPIRDARLSSGEAACNTAMMPEGRPSGVPCNDEWKSGPTCKPNRKSQILRQNVRDQKWKRADRASTVEVHSMLHTKKPDDRRASAPYAYGARGRPFKEYKRKFEERNLPVQSKYDRKRCEQGVRPSVEDEQCAQMQNHNTRGNSNAANKADVLGAEVVGKPQYVPPRSPTETARKSVPLVKEDAESKVVPSTGKKRAATEVADDESEVPPSRERSKVKMRRLETEVSELKETCTRIEQDGNRRVQELESTLGRRIEDLLRAKQAEMALTTPKFPQAGIRQPIPHTSPRSKIPYQGQTSYSRHGTFAPPASQAPRRNTMHSAAPTAQAGQSYRFGLSQTNGSPVVRGAVQTASISETSLPIPTGLRSKSDAYCRCINLHRDFLNTVTIPSIDTWPKAELQEYHRCIKQIANCKAHNKLGKACKKFMSGMHAEDQKFILKDVLQSGFKYLRDMYRGLRSCPNLRLLHDTAPEQSRFVYKYFTDDLLSLAQQDLPIALTKLILKGTLRGLAALHDHKIVHTDVKPNNISVEREDDHGMVIKQVQLTDIEDAAYVFPECDIIGKQVGNWLWRSPEAHAQGRVNKPSDIFSFGVVVSLIFAVGEEELAEGEEPFTVVLDRQISYFADEDGLNGLLKHLGDSPWCEVLKVLLDGFNKTNPPLSGFLSPALPPTFPRRKRARINYYYDENTSSDPPVFSSDDGPEASIDNYVIPRKKKQYRGTWWDHQPVAEASNNAAAKVDLTRNVDSGVWMGSDGTDDSAASAARSSFGADTTMMEAPDLPDEVGRVGCRAIAMLSPTASKLEAVTEGLARQIIEQCLDDGKEIVDLSDLSLTAISDTTLRPLHALIRAPRAADALLDSRRSSRSDSDLYAPFTPSLQLFLSRNSLRSLPRELWNLQTLTVLSLRNNALTEVPPAIANLCNLKELNMAGNRLRWLPWELLSLVGSRGRLQRLTVLPNPFIQGVQFHGDLGRQGYWRFPADLETMELRTRHLQLMMQSDETSLQLGQFGWLLKLHEAFAERMREIRDHAFSGEEDIEFPIETWKADPVHVASTSVAFFTFDGRLERHSPPPPSTTPEDVKSLQSATHHSSAAAPSSIARASRAPSLFELCLRTISSIPSSDPLSLLPLLPPDAPDSVVRAVHATHEAKQGGGKKCSVCGKGYVIPRTEWLEWWHCVPDSLVTGLDAIGVPFLRRGCGVRCSPYEGKLWDY</sequence>
<proteinExistence type="predicted"/>
<gene>
    <name evidence="1" type="ORF">H2199_008841</name>
</gene>
<dbReference type="Proteomes" id="UP001172680">
    <property type="component" value="Unassembled WGS sequence"/>
</dbReference>
<dbReference type="EMBL" id="JAPDRP010000031">
    <property type="protein sequence ID" value="KAJ9634558.1"/>
    <property type="molecule type" value="Genomic_DNA"/>
</dbReference>
<comment type="caution">
    <text evidence="1">The sequence shown here is derived from an EMBL/GenBank/DDBJ whole genome shotgun (WGS) entry which is preliminary data.</text>
</comment>
<keyword evidence="2" id="KW-1185">Reference proteome</keyword>
<protein>
    <submittedName>
        <fullName evidence="1">Uncharacterized protein</fullName>
    </submittedName>
</protein>
<evidence type="ECO:0000313" key="2">
    <source>
        <dbReference type="Proteomes" id="UP001172680"/>
    </source>
</evidence>
<evidence type="ECO:0000313" key="1">
    <source>
        <dbReference type="EMBL" id="KAJ9634558.1"/>
    </source>
</evidence>
<name>A0ACC2YH55_9PEZI</name>
<organism evidence="1 2">
    <name type="scientific">Coniosporium tulheliwenetii</name>
    <dbReference type="NCBI Taxonomy" id="3383036"/>
    <lineage>
        <taxon>Eukaryota</taxon>
        <taxon>Fungi</taxon>
        <taxon>Dikarya</taxon>
        <taxon>Ascomycota</taxon>
        <taxon>Pezizomycotina</taxon>
        <taxon>Dothideomycetes</taxon>
        <taxon>Dothideomycetes incertae sedis</taxon>
        <taxon>Coniosporium</taxon>
    </lineage>
</organism>
<accession>A0ACC2YH55</accession>